<evidence type="ECO:0008006" key="3">
    <source>
        <dbReference type="Google" id="ProtNLM"/>
    </source>
</evidence>
<dbReference type="EMBL" id="OZ034815">
    <property type="protein sequence ID" value="CAL1370580.1"/>
    <property type="molecule type" value="Genomic_DNA"/>
</dbReference>
<dbReference type="InterPro" id="IPR021109">
    <property type="entry name" value="Peptidase_aspartic_dom_sf"/>
</dbReference>
<protein>
    <recommendedName>
        <fullName evidence="3">Reverse transcriptase domain-containing protein</fullName>
    </recommendedName>
</protein>
<dbReference type="Gene3D" id="2.40.70.10">
    <property type="entry name" value="Acid Proteases"/>
    <property type="match status" value="1"/>
</dbReference>
<reference evidence="1 2" key="1">
    <citation type="submission" date="2024-04" db="EMBL/GenBank/DDBJ databases">
        <authorList>
            <person name="Fracassetti M."/>
        </authorList>
    </citation>
    <scope>NUCLEOTIDE SEQUENCE [LARGE SCALE GENOMIC DNA]</scope>
</reference>
<evidence type="ECO:0000313" key="2">
    <source>
        <dbReference type="Proteomes" id="UP001497516"/>
    </source>
</evidence>
<organism evidence="1 2">
    <name type="scientific">Linum trigynum</name>
    <dbReference type="NCBI Taxonomy" id="586398"/>
    <lineage>
        <taxon>Eukaryota</taxon>
        <taxon>Viridiplantae</taxon>
        <taxon>Streptophyta</taxon>
        <taxon>Embryophyta</taxon>
        <taxon>Tracheophyta</taxon>
        <taxon>Spermatophyta</taxon>
        <taxon>Magnoliopsida</taxon>
        <taxon>eudicotyledons</taxon>
        <taxon>Gunneridae</taxon>
        <taxon>Pentapetalae</taxon>
        <taxon>rosids</taxon>
        <taxon>fabids</taxon>
        <taxon>Malpighiales</taxon>
        <taxon>Linaceae</taxon>
        <taxon>Linum</taxon>
    </lineage>
</organism>
<dbReference type="CDD" id="cd00303">
    <property type="entry name" value="retropepsin_like"/>
    <property type="match status" value="1"/>
</dbReference>
<accession>A0AAV2D9M7</accession>
<dbReference type="AlphaFoldDB" id="A0AAV2D9M7"/>
<dbReference type="PANTHER" id="PTHR33067">
    <property type="entry name" value="RNA-DIRECTED DNA POLYMERASE-RELATED"/>
    <property type="match status" value="1"/>
</dbReference>
<proteinExistence type="predicted"/>
<gene>
    <name evidence="1" type="ORF">LTRI10_LOCUS12696</name>
</gene>
<name>A0AAV2D9M7_9ROSI</name>
<evidence type="ECO:0000313" key="1">
    <source>
        <dbReference type="EMBL" id="CAL1370580.1"/>
    </source>
</evidence>
<dbReference type="Proteomes" id="UP001497516">
    <property type="component" value="Chromosome 2"/>
</dbReference>
<sequence length="352" mass="39763">MELMNQLHLNIPFMEAVTQMPKYAKYLKDLLTNKKKLEGVAMVSLNEECSAVLQNQLHAKRKDPWSFTIPCFIGNMCIRKSLADLGASINVMSYKLFQKLELGELRSTMMNIQLADRCIVRPKGVLEDLLIKVGPIIYPVDFVILDIDENVKVPLILGRPLLATAKALINVHGEKLVLRAGEEEVTFSVDDSMQLSGFHDDFDYCEEVFDFMEALASAGALTSDLFEECCLVGTDITDSLENGSQPPQDQEVEALPSMPKISTSLKEPPELELKPLPPHIEYAFLRDDGKLHVIINANLTMEQKAKLIGVLRRHERAIAWKITDIRKLGRTFVHTRSIWRRVPNRFGNCKGE</sequence>
<keyword evidence="2" id="KW-1185">Reference proteome</keyword>
<dbReference type="PANTHER" id="PTHR33067:SF35">
    <property type="entry name" value="ASPARTIC PEPTIDASE DDI1-TYPE DOMAIN-CONTAINING PROTEIN"/>
    <property type="match status" value="1"/>
</dbReference>